<gene>
    <name evidence="2" type="ORF">Nepgr_007927</name>
</gene>
<evidence type="ECO:0000313" key="2">
    <source>
        <dbReference type="EMBL" id="GMH06087.1"/>
    </source>
</evidence>
<evidence type="ECO:0000313" key="3">
    <source>
        <dbReference type="Proteomes" id="UP001279734"/>
    </source>
</evidence>
<accession>A0AAD3XIQ7</accession>
<dbReference type="Proteomes" id="UP001279734">
    <property type="component" value="Unassembled WGS sequence"/>
</dbReference>
<proteinExistence type="predicted"/>
<keyword evidence="3" id="KW-1185">Reference proteome</keyword>
<dbReference type="AlphaFoldDB" id="A0AAD3XIQ7"/>
<sequence>MRAVEETKDIAVCSTSKSCRDTSTESVPSTCRMGEREPRNTYTPKKITTKKQEPQAYTINIDEPLLIINTESHPRRVKAAASGRLQPLFLLLLANSTLQRSSFTGHEQQPTNWHAIRQQHDNLLQQETTGDPIRDHENPKRIGQLIPITAKALAKSSTNLKADTISQHLLHLNQQRAFNGLSKKIR</sequence>
<reference evidence="2" key="1">
    <citation type="submission" date="2023-05" db="EMBL/GenBank/DDBJ databases">
        <title>Nepenthes gracilis genome sequencing.</title>
        <authorList>
            <person name="Fukushima K."/>
        </authorList>
    </citation>
    <scope>NUCLEOTIDE SEQUENCE</scope>
    <source>
        <strain evidence="2">SING2019-196</strain>
    </source>
</reference>
<organism evidence="2 3">
    <name type="scientific">Nepenthes gracilis</name>
    <name type="common">Slender pitcher plant</name>
    <dbReference type="NCBI Taxonomy" id="150966"/>
    <lineage>
        <taxon>Eukaryota</taxon>
        <taxon>Viridiplantae</taxon>
        <taxon>Streptophyta</taxon>
        <taxon>Embryophyta</taxon>
        <taxon>Tracheophyta</taxon>
        <taxon>Spermatophyta</taxon>
        <taxon>Magnoliopsida</taxon>
        <taxon>eudicotyledons</taxon>
        <taxon>Gunneridae</taxon>
        <taxon>Pentapetalae</taxon>
        <taxon>Caryophyllales</taxon>
        <taxon>Nepenthaceae</taxon>
        <taxon>Nepenthes</taxon>
    </lineage>
</organism>
<dbReference type="EMBL" id="BSYO01000006">
    <property type="protein sequence ID" value="GMH06087.1"/>
    <property type="molecule type" value="Genomic_DNA"/>
</dbReference>
<comment type="caution">
    <text evidence="2">The sequence shown here is derived from an EMBL/GenBank/DDBJ whole genome shotgun (WGS) entry which is preliminary data.</text>
</comment>
<evidence type="ECO:0000256" key="1">
    <source>
        <dbReference type="SAM" id="MobiDB-lite"/>
    </source>
</evidence>
<feature type="region of interest" description="Disordered" evidence="1">
    <location>
        <begin position="17"/>
        <end position="41"/>
    </location>
</feature>
<protein>
    <submittedName>
        <fullName evidence="2">Uncharacterized protein</fullName>
    </submittedName>
</protein>
<name>A0AAD3XIQ7_NEPGR</name>